<dbReference type="PRINTS" id="PR00455">
    <property type="entry name" value="HTHTETR"/>
</dbReference>
<dbReference type="GO" id="GO:0003677">
    <property type="term" value="F:DNA binding"/>
    <property type="evidence" value="ECO:0007669"/>
    <property type="project" value="UniProtKB-UniRule"/>
</dbReference>
<dbReference type="AlphaFoldDB" id="A0A7X5UDW2"/>
<feature type="domain" description="HTH tetR-type" evidence="3">
    <location>
        <begin position="7"/>
        <end position="66"/>
    </location>
</feature>
<name>A0A7X5UDW2_9GAMM</name>
<gene>
    <name evidence="4" type="ORF">HBF25_20115</name>
</gene>
<reference evidence="4 5" key="1">
    <citation type="submission" date="2020-03" db="EMBL/GenBank/DDBJ databases">
        <authorList>
            <person name="Lai Q."/>
        </authorList>
    </citation>
    <scope>NUCLEOTIDE SEQUENCE [LARGE SCALE GENOMIC DNA]</scope>
    <source>
        <strain evidence="4 5">CCUG 25036</strain>
    </source>
</reference>
<dbReference type="InterPro" id="IPR050109">
    <property type="entry name" value="HTH-type_TetR-like_transc_reg"/>
</dbReference>
<dbReference type="InterPro" id="IPR023772">
    <property type="entry name" value="DNA-bd_HTH_TetR-type_CS"/>
</dbReference>
<dbReference type="Proteomes" id="UP000490980">
    <property type="component" value="Unassembled WGS sequence"/>
</dbReference>
<evidence type="ECO:0000256" key="2">
    <source>
        <dbReference type="PROSITE-ProRule" id="PRU00335"/>
    </source>
</evidence>
<dbReference type="PROSITE" id="PS50977">
    <property type="entry name" value="HTH_TETR_2"/>
    <property type="match status" value="1"/>
</dbReference>
<dbReference type="PANTHER" id="PTHR30055:SF222">
    <property type="entry name" value="REGULATORY PROTEIN"/>
    <property type="match status" value="1"/>
</dbReference>
<dbReference type="InterPro" id="IPR009057">
    <property type="entry name" value="Homeodomain-like_sf"/>
</dbReference>
<evidence type="ECO:0000313" key="4">
    <source>
        <dbReference type="EMBL" id="NII08698.1"/>
    </source>
</evidence>
<evidence type="ECO:0000259" key="3">
    <source>
        <dbReference type="PROSITE" id="PS50977"/>
    </source>
</evidence>
<feature type="DNA-binding region" description="H-T-H motif" evidence="2">
    <location>
        <begin position="29"/>
        <end position="48"/>
    </location>
</feature>
<sequence length="189" mass="21126">MARPLSPEKRKALLLSAVNAVAELGVLASTASIARGAGVAEGTLFTYFETKEVLLQELYLHIKQGLADVVMPDYPHKADYRDRVQHVFQRYVDWGLSHRAERSALGRLSASGLILEDTRIRGMESMQTIATMMEQAMEDGAFIDAPMGLLSSVIEDIAGRTIEYVERFPKDTARHRQLGFRMTWEAIKA</sequence>
<dbReference type="PANTHER" id="PTHR30055">
    <property type="entry name" value="HTH-TYPE TRANSCRIPTIONAL REGULATOR RUTR"/>
    <property type="match status" value="1"/>
</dbReference>
<comment type="caution">
    <text evidence="4">The sequence shown here is derived from an EMBL/GenBank/DDBJ whole genome shotgun (WGS) entry which is preliminary data.</text>
</comment>
<dbReference type="PROSITE" id="PS01081">
    <property type="entry name" value="HTH_TETR_1"/>
    <property type="match status" value="1"/>
</dbReference>
<keyword evidence="5" id="KW-1185">Reference proteome</keyword>
<evidence type="ECO:0000256" key="1">
    <source>
        <dbReference type="ARBA" id="ARBA00023125"/>
    </source>
</evidence>
<dbReference type="InterPro" id="IPR001647">
    <property type="entry name" value="HTH_TetR"/>
</dbReference>
<dbReference type="SUPFAM" id="SSF46689">
    <property type="entry name" value="Homeodomain-like"/>
    <property type="match status" value="1"/>
</dbReference>
<dbReference type="RefSeq" id="WP_166952011.1">
    <property type="nucleotide sequence ID" value="NZ_JAARLZ010000014.1"/>
</dbReference>
<proteinExistence type="predicted"/>
<evidence type="ECO:0000313" key="5">
    <source>
        <dbReference type="Proteomes" id="UP000490980"/>
    </source>
</evidence>
<dbReference type="Gene3D" id="1.10.357.10">
    <property type="entry name" value="Tetracycline Repressor, domain 2"/>
    <property type="match status" value="1"/>
</dbReference>
<dbReference type="Pfam" id="PF00440">
    <property type="entry name" value="TetR_N"/>
    <property type="match status" value="1"/>
</dbReference>
<protein>
    <submittedName>
        <fullName evidence="4">TetR/AcrR family transcriptional regulator</fullName>
    </submittedName>
</protein>
<organism evidence="4 5">
    <name type="scientific">Luteibacter anthropi</name>
    <dbReference type="NCBI Taxonomy" id="564369"/>
    <lineage>
        <taxon>Bacteria</taxon>
        <taxon>Pseudomonadati</taxon>
        <taxon>Pseudomonadota</taxon>
        <taxon>Gammaproteobacteria</taxon>
        <taxon>Lysobacterales</taxon>
        <taxon>Rhodanobacteraceae</taxon>
        <taxon>Luteibacter</taxon>
    </lineage>
</organism>
<keyword evidence="1 2" id="KW-0238">DNA-binding</keyword>
<dbReference type="EMBL" id="JAARLZ010000014">
    <property type="protein sequence ID" value="NII08698.1"/>
    <property type="molecule type" value="Genomic_DNA"/>
</dbReference>
<accession>A0A7X5UDW2</accession>